<sequence>MECSMTFFNAFNDGLAEPIAPYQLLSARLNDWDQHNDNMTGHDLGDLSLNAAELTDADWGFIDFSGQADINALGTDSSKIPYFPSALPSLALLPIASPSTLQGPPGNLLANTDSSTPPLADLPTRNRRLNACAELEMFSRLSLNTPKSSPARSTINPTLVPVSSPDAAAYTMELFDIEPVTNMSFLSPSSLSTSDNSSGPSLFSSPSPSDMYSDVDATTPTNNYSSSSSPPPRRLTRPTGVERRAKAIRRIRQGVGLSIGRGTISIKTALRNNSESPSVSESESESESDSDFESDLGEPVPSGNPKRPFGCGRELEAVGVPCKRTFTRKHDWNRHQSFFIQRNVHSEKRPYECYACGKNYKRSDARNRHWDSRSDCELIHASKVYEMVDNGVAPPDDKNESILRRVKRIGGSENGCGSRMLVKDTKKQNKNPRRKSKSGKSAAL</sequence>
<feature type="domain" description="C2H2-type" evidence="3">
    <location>
        <begin position="309"/>
        <end position="350"/>
    </location>
</feature>
<comment type="caution">
    <text evidence="4">The sequence shown here is derived from an EMBL/GenBank/DDBJ whole genome shotgun (WGS) entry which is preliminary data.</text>
</comment>
<feature type="compositionally biased region" description="Low complexity" evidence="2">
    <location>
        <begin position="188"/>
        <end position="228"/>
    </location>
</feature>
<evidence type="ECO:0000313" key="5">
    <source>
        <dbReference type="Proteomes" id="UP000383932"/>
    </source>
</evidence>
<keyword evidence="1" id="KW-0862">Zinc</keyword>
<dbReference type="InterPro" id="IPR036236">
    <property type="entry name" value="Znf_C2H2_sf"/>
</dbReference>
<feature type="region of interest" description="Disordered" evidence="2">
    <location>
        <begin position="410"/>
        <end position="444"/>
    </location>
</feature>
<evidence type="ECO:0000259" key="3">
    <source>
        <dbReference type="PROSITE" id="PS50157"/>
    </source>
</evidence>
<protein>
    <recommendedName>
        <fullName evidence="3">C2H2-type domain-containing protein</fullName>
    </recommendedName>
</protein>
<reference evidence="4 5" key="1">
    <citation type="journal article" date="2019" name="Fungal Biol. Biotechnol.">
        <title>Draft genome sequence of fastidious pathogen Ceratobasidium theobromae, which causes vascular-streak dieback in Theobroma cacao.</title>
        <authorList>
            <person name="Ali S.S."/>
            <person name="Asman A."/>
            <person name="Shao J."/>
            <person name="Firmansyah A.P."/>
            <person name="Susilo A.W."/>
            <person name="Rosmana A."/>
            <person name="McMahon P."/>
            <person name="Junaid M."/>
            <person name="Guest D."/>
            <person name="Kheng T.Y."/>
            <person name="Meinhardt L.W."/>
            <person name="Bailey B.A."/>
        </authorList>
    </citation>
    <scope>NUCLEOTIDE SEQUENCE [LARGE SCALE GENOMIC DNA]</scope>
    <source>
        <strain evidence="4 5">CT2</strain>
    </source>
</reference>
<evidence type="ECO:0000313" key="4">
    <source>
        <dbReference type="EMBL" id="KAB5595276.1"/>
    </source>
</evidence>
<feature type="region of interest" description="Disordered" evidence="2">
    <location>
        <begin position="188"/>
        <end position="249"/>
    </location>
</feature>
<dbReference type="Gene3D" id="3.30.160.60">
    <property type="entry name" value="Classic Zinc Finger"/>
    <property type="match status" value="1"/>
</dbReference>
<accession>A0A5N5QVS3</accession>
<feature type="region of interest" description="Disordered" evidence="2">
    <location>
        <begin position="268"/>
        <end position="310"/>
    </location>
</feature>
<feature type="compositionally biased region" description="Acidic residues" evidence="2">
    <location>
        <begin position="282"/>
        <end position="296"/>
    </location>
</feature>
<dbReference type="EMBL" id="SSOP01000011">
    <property type="protein sequence ID" value="KAB5595276.1"/>
    <property type="molecule type" value="Genomic_DNA"/>
</dbReference>
<keyword evidence="1" id="KW-0479">Metal-binding</keyword>
<evidence type="ECO:0000256" key="1">
    <source>
        <dbReference type="PROSITE-ProRule" id="PRU00042"/>
    </source>
</evidence>
<proteinExistence type="predicted"/>
<dbReference type="AlphaFoldDB" id="A0A5N5QVS3"/>
<organism evidence="4 5">
    <name type="scientific">Ceratobasidium theobromae</name>
    <dbReference type="NCBI Taxonomy" id="1582974"/>
    <lineage>
        <taxon>Eukaryota</taxon>
        <taxon>Fungi</taxon>
        <taxon>Dikarya</taxon>
        <taxon>Basidiomycota</taxon>
        <taxon>Agaricomycotina</taxon>
        <taxon>Agaricomycetes</taxon>
        <taxon>Cantharellales</taxon>
        <taxon>Ceratobasidiaceae</taxon>
        <taxon>Ceratobasidium</taxon>
    </lineage>
</organism>
<keyword evidence="5" id="KW-1185">Reference proteome</keyword>
<evidence type="ECO:0000256" key="2">
    <source>
        <dbReference type="SAM" id="MobiDB-lite"/>
    </source>
</evidence>
<dbReference type="OrthoDB" id="3229842at2759"/>
<feature type="compositionally biased region" description="Basic residues" evidence="2">
    <location>
        <begin position="428"/>
        <end position="438"/>
    </location>
</feature>
<dbReference type="InterPro" id="IPR013087">
    <property type="entry name" value="Znf_C2H2_type"/>
</dbReference>
<name>A0A5N5QVS3_9AGAM</name>
<dbReference type="Proteomes" id="UP000383932">
    <property type="component" value="Unassembled WGS sequence"/>
</dbReference>
<dbReference type="GO" id="GO:0008270">
    <property type="term" value="F:zinc ion binding"/>
    <property type="evidence" value="ECO:0007669"/>
    <property type="project" value="UniProtKB-KW"/>
</dbReference>
<gene>
    <name evidence="4" type="ORF">CTheo_1354</name>
</gene>
<keyword evidence="1" id="KW-0863">Zinc-finger</keyword>
<dbReference type="PROSITE" id="PS50157">
    <property type="entry name" value="ZINC_FINGER_C2H2_2"/>
    <property type="match status" value="1"/>
</dbReference>
<dbReference type="SUPFAM" id="SSF57667">
    <property type="entry name" value="beta-beta-alpha zinc fingers"/>
    <property type="match status" value="1"/>
</dbReference>